<feature type="non-terminal residue" evidence="1">
    <location>
        <position position="1"/>
    </location>
</feature>
<name>A0A5M5C234_BACOV</name>
<dbReference type="AlphaFoldDB" id="A0A5M5C234"/>
<gene>
    <name evidence="1" type="ORF">F3D71_12685</name>
</gene>
<accession>A0A5M5C234</accession>
<dbReference type="EMBL" id="VWLE01000162">
    <property type="protein sequence ID" value="KAA3951453.1"/>
    <property type="molecule type" value="Genomic_DNA"/>
</dbReference>
<evidence type="ECO:0000313" key="1">
    <source>
        <dbReference type="EMBL" id="KAA3951453.1"/>
    </source>
</evidence>
<protein>
    <submittedName>
        <fullName evidence="1">Outer membrane beta-barrel protein</fullName>
    </submittedName>
</protein>
<proteinExistence type="predicted"/>
<comment type="caution">
    <text evidence="1">The sequence shown here is derived from an EMBL/GenBank/DDBJ whole genome shotgun (WGS) entry which is preliminary data.</text>
</comment>
<evidence type="ECO:0000313" key="2">
    <source>
        <dbReference type="Proteomes" id="UP000323717"/>
    </source>
</evidence>
<dbReference type="Proteomes" id="UP000323717">
    <property type="component" value="Unassembled WGS sequence"/>
</dbReference>
<organism evidence="1 2">
    <name type="scientific">Bacteroides ovatus</name>
    <dbReference type="NCBI Taxonomy" id="28116"/>
    <lineage>
        <taxon>Bacteria</taxon>
        <taxon>Pseudomonadati</taxon>
        <taxon>Bacteroidota</taxon>
        <taxon>Bacteroidia</taxon>
        <taxon>Bacteroidales</taxon>
        <taxon>Bacteroidaceae</taxon>
        <taxon>Bacteroides</taxon>
    </lineage>
</organism>
<reference evidence="1 2" key="1">
    <citation type="journal article" date="2019" name="Nat. Med.">
        <title>A library of human gut bacterial isolates paired with longitudinal multiomics data enables mechanistic microbiome research.</title>
        <authorList>
            <person name="Poyet M."/>
            <person name="Groussin M."/>
            <person name="Gibbons S.M."/>
            <person name="Avila-Pacheco J."/>
            <person name="Jiang X."/>
            <person name="Kearney S.M."/>
            <person name="Perrotta A.R."/>
            <person name="Berdy B."/>
            <person name="Zhao S."/>
            <person name="Lieberman T.D."/>
            <person name="Swanson P.K."/>
            <person name="Smith M."/>
            <person name="Roesemann S."/>
            <person name="Alexander J.E."/>
            <person name="Rich S.A."/>
            <person name="Livny J."/>
            <person name="Vlamakis H."/>
            <person name="Clish C."/>
            <person name="Bullock K."/>
            <person name="Deik A."/>
            <person name="Scott J."/>
            <person name="Pierce K.A."/>
            <person name="Xavier R.J."/>
            <person name="Alm E.J."/>
        </authorList>
    </citation>
    <scope>NUCLEOTIDE SEQUENCE [LARGE SCALE GENOMIC DNA]</scope>
    <source>
        <strain evidence="1 2">BIOML-A163</strain>
    </source>
</reference>
<sequence length="125" mass="14821">GLIYNNSYNDVREKRTETFDYQAGTQLQLYLPWGMELYNDLTYSLRTGYGYEGYAKENFMWNCQLSKAFLKKKQLLIRFKIYDILHQDISLIRTITATAIRDTDYNALGSYFMVHAILRLNMMGR</sequence>